<protein>
    <submittedName>
        <fullName evidence="2">Uncharacterized protein</fullName>
    </submittedName>
</protein>
<dbReference type="AlphaFoldDB" id="A0AAU7DY92"/>
<evidence type="ECO:0000256" key="1">
    <source>
        <dbReference type="SAM" id="MobiDB-lite"/>
    </source>
</evidence>
<sequence length="331" mass="36469">MSDDITGQASRNAEMGLRVAMQLGQYLAQIRQQQLIKAEQESQARAGQMRQVMNTERELARPVLEQAVTEDFWDVATPEDAAKAYGLASRFEHVDPQAAVAARKIEQEVLERWDVDLTISSPMSVQDSIELAAQQQAIEQAQAADNPWMQAAEQSQDLAVPPPPFEVTETVTDDLWSPGNLGSLHQIVLQIPGDPFTDDDWRKALSEAVTGVAVQECETARLQDRADHARIEAREVQAETPGETTPEVEFLEDRADTLQGDADGAWDTLDARQDYAASVKGQAPDAAIRARVSADKGFTKPGRRSVEKTKTKTPVKRPTATQQAARKQKLT</sequence>
<evidence type="ECO:0000313" key="2">
    <source>
        <dbReference type="EMBL" id="XBH21706.1"/>
    </source>
</evidence>
<dbReference type="EMBL" id="CP146203">
    <property type="protein sequence ID" value="XBH21706.1"/>
    <property type="molecule type" value="Genomic_DNA"/>
</dbReference>
<organism evidence="2">
    <name type="scientific">Jonesiaceae bacterium BS-20</name>
    <dbReference type="NCBI Taxonomy" id="3120821"/>
    <lineage>
        <taxon>Bacteria</taxon>
        <taxon>Bacillati</taxon>
        <taxon>Actinomycetota</taxon>
        <taxon>Actinomycetes</taxon>
        <taxon>Micrococcales</taxon>
        <taxon>Jonesiaceae</taxon>
    </lineage>
</organism>
<feature type="compositionally biased region" description="Basic and acidic residues" evidence="1">
    <location>
        <begin position="292"/>
        <end position="310"/>
    </location>
</feature>
<proteinExistence type="predicted"/>
<reference evidence="2" key="1">
    <citation type="submission" date="2024-02" db="EMBL/GenBank/DDBJ databases">
        <title>Tomenella chthoni gen. nov. sp. nov., a member of the family Jonesiaceae isolated from bat guano.</title>
        <authorList>
            <person name="Miller S.L."/>
            <person name="King J."/>
            <person name="Sankaranarayanan K."/>
            <person name="Lawson P.A."/>
        </authorList>
    </citation>
    <scope>NUCLEOTIDE SEQUENCE</scope>
    <source>
        <strain evidence="2">BS-20</strain>
    </source>
</reference>
<feature type="region of interest" description="Disordered" evidence="1">
    <location>
        <begin position="277"/>
        <end position="331"/>
    </location>
</feature>
<name>A0AAU7DY92_9MICO</name>
<gene>
    <name evidence="2" type="ORF">V5R04_00300</name>
</gene>
<accession>A0AAU7DY92</accession>